<dbReference type="InterPro" id="IPR001173">
    <property type="entry name" value="Glyco_trans_2-like"/>
</dbReference>
<comment type="caution">
    <text evidence="4">The sequence shown here is derived from an EMBL/GenBank/DDBJ whole genome shotgun (WGS) entry which is preliminary data.</text>
</comment>
<dbReference type="Pfam" id="PF00535">
    <property type="entry name" value="Glycos_transf_2"/>
    <property type="match status" value="1"/>
</dbReference>
<dbReference type="PANTHER" id="PTHR22916">
    <property type="entry name" value="GLYCOSYLTRANSFERASE"/>
    <property type="match status" value="1"/>
</dbReference>
<protein>
    <submittedName>
        <fullName evidence="4">Glycosyltransferase</fullName>
    </submittedName>
</protein>
<dbReference type="Proteomes" id="UP001197795">
    <property type="component" value="Unassembled WGS sequence"/>
</dbReference>
<organism evidence="4 5">
    <name type="scientific">Waltera acetigignens</name>
    <dbReference type="NCBI Taxonomy" id="2981769"/>
    <lineage>
        <taxon>Bacteria</taxon>
        <taxon>Bacillati</taxon>
        <taxon>Bacillota</taxon>
        <taxon>Clostridia</taxon>
        <taxon>Lachnospirales</taxon>
        <taxon>Lachnospiraceae</taxon>
        <taxon>Waltera</taxon>
    </lineage>
</organism>
<keyword evidence="2" id="KW-0808">Transferase</keyword>
<dbReference type="PANTHER" id="PTHR22916:SF51">
    <property type="entry name" value="GLYCOSYLTRANSFERASE EPSH-RELATED"/>
    <property type="match status" value="1"/>
</dbReference>
<name>A0AAE3D8R8_9FIRM</name>
<dbReference type="InterPro" id="IPR029044">
    <property type="entry name" value="Nucleotide-diphossugar_trans"/>
</dbReference>
<dbReference type="CDD" id="cd00761">
    <property type="entry name" value="Glyco_tranf_GTA_type"/>
    <property type="match status" value="1"/>
</dbReference>
<feature type="domain" description="Glycosyltransferase 2-like" evidence="3">
    <location>
        <begin position="12"/>
        <end position="176"/>
    </location>
</feature>
<evidence type="ECO:0000256" key="1">
    <source>
        <dbReference type="ARBA" id="ARBA00022676"/>
    </source>
</evidence>
<sequence>MNSSVTKQPLISVIVPVYNIIPYLPRCVESLRTQTYENLEILLIDDGSTDETPALCDRLATEDERIRVFHKKNGGPSSARNFGLQQAGGEYVGFVDSDDYVDADMYERLYGAIEKTGMPVAQVGRDEIDKDGNILPNICEPVATEQVIPAEGFLKELLMHRGDCSFCTKLLRKDLFTIEQFPVGALNEDFHLLVKMLTREESAVPGIACIPGQAYHVFYRPDSNTRDKNRFSRVFADNIDNADMVLALVDKKYPELSEIAFRFGIFQRLDYLLHIPIAQMTGDNAFYRRVVRDLRHGWWRAMKNPWLTQKNKCYHTLFAIAPKGIRVLHKKLKHIE</sequence>
<dbReference type="AlphaFoldDB" id="A0AAE3D8R8"/>
<dbReference type="RefSeq" id="WP_227733356.1">
    <property type="nucleotide sequence ID" value="NZ_JAJEPV010000022.1"/>
</dbReference>
<keyword evidence="1" id="KW-0328">Glycosyltransferase</keyword>
<dbReference type="GO" id="GO:0016757">
    <property type="term" value="F:glycosyltransferase activity"/>
    <property type="evidence" value="ECO:0007669"/>
    <property type="project" value="UniProtKB-KW"/>
</dbReference>
<dbReference type="Gene3D" id="3.90.550.10">
    <property type="entry name" value="Spore Coat Polysaccharide Biosynthesis Protein SpsA, Chain A"/>
    <property type="match status" value="1"/>
</dbReference>
<evidence type="ECO:0000259" key="3">
    <source>
        <dbReference type="Pfam" id="PF00535"/>
    </source>
</evidence>
<accession>A0AAE3D8R8</accession>
<dbReference type="SUPFAM" id="SSF53448">
    <property type="entry name" value="Nucleotide-diphospho-sugar transferases"/>
    <property type="match status" value="1"/>
</dbReference>
<dbReference type="EMBL" id="JAJEPV010000022">
    <property type="protein sequence ID" value="MCC2119911.1"/>
    <property type="molecule type" value="Genomic_DNA"/>
</dbReference>
<evidence type="ECO:0000313" key="5">
    <source>
        <dbReference type="Proteomes" id="UP001197795"/>
    </source>
</evidence>
<gene>
    <name evidence="4" type="ORF">LKD75_09980</name>
</gene>
<reference evidence="4 5" key="1">
    <citation type="submission" date="2021-10" db="EMBL/GenBank/DDBJ databases">
        <title>Anaerobic single-cell dispensing facilitates the cultivation of human gut bacteria.</title>
        <authorList>
            <person name="Afrizal A."/>
        </authorList>
    </citation>
    <scope>NUCLEOTIDE SEQUENCE [LARGE SCALE GENOMIC DNA]</scope>
    <source>
        <strain evidence="4 5">CLA-AA-H273</strain>
    </source>
</reference>
<evidence type="ECO:0000256" key="2">
    <source>
        <dbReference type="ARBA" id="ARBA00022679"/>
    </source>
</evidence>
<evidence type="ECO:0000313" key="4">
    <source>
        <dbReference type="EMBL" id="MCC2119911.1"/>
    </source>
</evidence>
<keyword evidence="5" id="KW-1185">Reference proteome</keyword>
<proteinExistence type="predicted"/>